<evidence type="ECO:0000256" key="4">
    <source>
        <dbReference type="SAM" id="MobiDB-lite"/>
    </source>
</evidence>
<dbReference type="Proteomes" id="UP000031643">
    <property type="component" value="Chromosome"/>
</dbReference>
<dbReference type="SMART" id="SM00028">
    <property type="entry name" value="TPR"/>
    <property type="match status" value="3"/>
</dbReference>
<dbReference type="Gene3D" id="1.25.40.10">
    <property type="entry name" value="Tetratricopeptide repeat domain"/>
    <property type="match status" value="1"/>
</dbReference>
<keyword evidence="6" id="KW-1185">Reference proteome</keyword>
<reference evidence="5 6" key="1">
    <citation type="submission" date="2014-09" db="EMBL/GenBank/DDBJ databases">
        <title>Genome sequencing of Methyloceanibacter caenitepidi Gela4.</title>
        <authorList>
            <person name="Takeuchi M."/>
            <person name="Susumu S."/>
            <person name="Kamagata Y."/>
            <person name="Oshima K."/>
            <person name="Hattori M."/>
            <person name="Iwasaki W."/>
        </authorList>
    </citation>
    <scope>NUCLEOTIDE SEQUENCE [LARGE SCALE GENOMIC DNA]</scope>
    <source>
        <strain evidence="5 6">Gela4</strain>
    </source>
</reference>
<name>A0A0A8K017_9HYPH</name>
<evidence type="ECO:0000256" key="1">
    <source>
        <dbReference type="ARBA" id="ARBA00022737"/>
    </source>
</evidence>
<dbReference type="PROSITE" id="PS50005">
    <property type="entry name" value="TPR"/>
    <property type="match status" value="1"/>
</dbReference>
<dbReference type="KEGG" id="mcg:GL4_0742"/>
<evidence type="ECO:0000256" key="2">
    <source>
        <dbReference type="ARBA" id="ARBA00022803"/>
    </source>
</evidence>
<feature type="repeat" description="TPR" evidence="3">
    <location>
        <begin position="137"/>
        <end position="170"/>
    </location>
</feature>
<evidence type="ECO:0000313" key="5">
    <source>
        <dbReference type="EMBL" id="BAQ16205.1"/>
    </source>
</evidence>
<organism evidence="5 6">
    <name type="scientific">Methyloceanibacter caenitepidi</name>
    <dbReference type="NCBI Taxonomy" id="1384459"/>
    <lineage>
        <taxon>Bacteria</taxon>
        <taxon>Pseudomonadati</taxon>
        <taxon>Pseudomonadota</taxon>
        <taxon>Alphaproteobacteria</taxon>
        <taxon>Hyphomicrobiales</taxon>
        <taxon>Hyphomicrobiaceae</taxon>
        <taxon>Methyloceanibacter</taxon>
    </lineage>
</organism>
<keyword evidence="1" id="KW-0677">Repeat</keyword>
<dbReference type="STRING" id="1384459.GL4_0742"/>
<evidence type="ECO:0000313" key="6">
    <source>
        <dbReference type="Proteomes" id="UP000031643"/>
    </source>
</evidence>
<feature type="compositionally biased region" description="Low complexity" evidence="4">
    <location>
        <begin position="275"/>
        <end position="293"/>
    </location>
</feature>
<sequence length="332" mass="34446">MLIALLATSAAAVLLGGCGHSGGGLGGGLANGGLGLFKKKPPEVQMTAAEAFEATTKWNDAYNKDPTNARNALGYSAALRALGNKKRAFEVLQTAYAANPNNPELAAEIGKVALETGQVSVATKALQTAEEKGVKDWKTLSAQGTLAAKSGDHAKAQQYYQAALRQKPDSTSVINNLALSYALDGKAKQAEALLRKAEKEGHSDKRLRQNLALVLGVQGKYNEAKDVAAVDVGETQAKRSVAYLKNMLSKPTTVAAAEPEAPAQSDQGWSPFGSTAPSKTAAPAVAAASHQQARPLPTVQMVKPVEEVISAPPKVAQASSPGTSTFSKSSSR</sequence>
<feature type="compositionally biased region" description="Low complexity" evidence="4">
    <location>
        <begin position="319"/>
        <end position="332"/>
    </location>
</feature>
<dbReference type="RefSeq" id="WP_052464091.1">
    <property type="nucleotide sequence ID" value="NZ_AP014648.1"/>
</dbReference>
<feature type="region of interest" description="Disordered" evidence="4">
    <location>
        <begin position="255"/>
        <end position="299"/>
    </location>
</feature>
<dbReference type="HOGENOM" id="CLU_072295_0_0_5"/>
<dbReference type="AlphaFoldDB" id="A0A0A8K017"/>
<protein>
    <submittedName>
        <fullName evidence="5">Flp pilus assembly protein TadD, contains TPR repeat</fullName>
    </submittedName>
</protein>
<evidence type="ECO:0000256" key="3">
    <source>
        <dbReference type="PROSITE-ProRule" id="PRU00339"/>
    </source>
</evidence>
<feature type="region of interest" description="Disordered" evidence="4">
    <location>
        <begin position="311"/>
        <end position="332"/>
    </location>
</feature>
<dbReference type="Pfam" id="PF14559">
    <property type="entry name" value="TPR_19"/>
    <property type="match status" value="2"/>
</dbReference>
<keyword evidence="2 3" id="KW-0802">TPR repeat</keyword>
<gene>
    <name evidence="5" type="ORF">GL4_0742</name>
</gene>
<dbReference type="InterPro" id="IPR019734">
    <property type="entry name" value="TPR_rpt"/>
</dbReference>
<dbReference type="InterPro" id="IPR011990">
    <property type="entry name" value="TPR-like_helical_dom_sf"/>
</dbReference>
<dbReference type="PANTHER" id="PTHR44186:SF1">
    <property type="entry name" value="BARDET-BIEDL SYNDROME 4 PROTEIN"/>
    <property type="match status" value="1"/>
</dbReference>
<dbReference type="SUPFAM" id="SSF81901">
    <property type="entry name" value="HCP-like"/>
    <property type="match status" value="1"/>
</dbReference>
<dbReference type="EMBL" id="AP014648">
    <property type="protein sequence ID" value="BAQ16205.1"/>
    <property type="molecule type" value="Genomic_DNA"/>
</dbReference>
<dbReference type="PANTHER" id="PTHR44186">
    <property type="match status" value="1"/>
</dbReference>
<accession>A0A0A8K017</accession>
<proteinExistence type="predicted"/>